<comment type="caution">
    <text evidence="9">The sequence shown here is derived from an EMBL/GenBank/DDBJ whole genome shotgun (WGS) entry which is preliminary data.</text>
</comment>
<dbReference type="FunFam" id="3.30.70.1250:FF:000001">
    <property type="entry name" value="Phosphopentomutase"/>
    <property type="match status" value="1"/>
</dbReference>
<protein>
    <recommendedName>
        <fullName evidence="6 7">Phosphopentomutase</fullName>
        <ecNumber evidence="6 7">5.4.2.7</ecNumber>
    </recommendedName>
    <alternativeName>
        <fullName evidence="6">Phosphodeoxyribomutase</fullName>
    </alternativeName>
</protein>
<feature type="binding site" evidence="6">
    <location>
        <position position="323"/>
    </location>
    <ligand>
        <name>Mn(2+)</name>
        <dbReference type="ChEBI" id="CHEBI:29035"/>
        <label>1</label>
    </ligand>
</feature>
<dbReference type="Proteomes" id="UP000245380">
    <property type="component" value="Unassembled WGS sequence"/>
</dbReference>
<comment type="catalytic activity">
    <reaction evidence="6">
        <text>alpha-D-ribose 1-phosphate = D-ribose 5-phosphate</text>
        <dbReference type="Rhea" id="RHEA:18793"/>
        <dbReference type="ChEBI" id="CHEBI:57720"/>
        <dbReference type="ChEBI" id="CHEBI:78346"/>
        <dbReference type="EC" id="5.4.2.7"/>
    </reaction>
</comment>
<dbReference type="Pfam" id="PF01676">
    <property type="entry name" value="Metalloenzyme"/>
    <property type="match status" value="1"/>
</dbReference>
<feature type="binding site" evidence="6">
    <location>
        <position position="287"/>
    </location>
    <ligand>
        <name>Mn(2+)</name>
        <dbReference type="ChEBI" id="CHEBI:29035"/>
        <label>2</label>
    </ligand>
</feature>
<keyword evidence="5 6" id="KW-0413">Isomerase</keyword>
<dbReference type="UniPathway" id="UPA00087">
    <property type="reaction ID" value="UER00173"/>
</dbReference>
<evidence type="ECO:0000256" key="2">
    <source>
        <dbReference type="ARBA" id="ARBA00022490"/>
    </source>
</evidence>
<dbReference type="CDD" id="cd16009">
    <property type="entry name" value="PPM"/>
    <property type="match status" value="1"/>
</dbReference>
<proteinExistence type="inferred from homology"/>
<evidence type="ECO:0000256" key="5">
    <source>
        <dbReference type="ARBA" id="ARBA00023235"/>
    </source>
</evidence>
<dbReference type="GO" id="GO:0005829">
    <property type="term" value="C:cytosol"/>
    <property type="evidence" value="ECO:0007669"/>
    <property type="project" value="TreeGrafter"/>
</dbReference>
<reference evidence="9 10" key="1">
    <citation type="submission" date="2016-11" db="EMBL/GenBank/DDBJ databases">
        <title>Comparative genomics of Acidibacillus ferroxidans species.</title>
        <authorList>
            <person name="Oliveira G."/>
            <person name="Nunes G."/>
            <person name="Oliveira R."/>
            <person name="Araujo F."/>
            <person name="Salim A."/>
            <person name="Scholte L."/>
            <person name="Morais D."/>
            <person name="Nancucheo I."/>
            <person name="Johnson D.B."/>
            <person name="Grail B."/>
            <person name="Bittencourt J."/>
            <person name="Valadares R."/>
        </authorList>
    </citation>
    <scope>NUCLEOTIDE SEQUENCE [LARGE SCALE GENOMIC DNA]</scope>
    <source>
        <strain evidence="9 10">Y002</strain>
    </source>
</reference>
<evidence type="ECO:0000256" key="1">
    <source>
        <dbReference type="ARBA" id="ARBA00010373"/>
    </source>
</evidence>
<sequence>MQRRAIVIVLDSVGIGHAPDASEYGDEGANTLANVAKVLGGLHVPNLGRLGLGKISPVEGVATTNVRGAYGMMVPQSAGKDTTNGHMEFVGVTLRTPLPTYPHGFPKEIMEPFERAIHRKTLGNRPASGTVILDELGQEHMNTGFPIVYTSGDSVFQIAAHEEVIPVAELYEICQIARTLLVGEHAVGRVIARPFIGTPGHFTRTANRRDFSLDFGPTLLTQLTQHGIPVIGIGKIADIYGGHGITRSIHTNGNEDGMNQTLLTLDQTKETALIFTNLVDFDMLYGHRNDPIGFGRAIEAFDRRLPELFERLEENDLLLITADHGCDPTTPSTDHSRECVPILAYSKEMHEEIPLGVRSTFADLGATLADFFDVQWDVGSSFYSALWRR</sequence>
<dbReference type="InterPro" id="IPR010045">
    <property type="entry name" value="DeoB"/>
</dbReference>
<dbReference type="GO" id="GO:0043094">
    <property type="term" value="P:metabolic compound salvage"/>
    <property type="evidence" value="ECO:0007669"/>
    <property type="project" value="UniProtKB-UniRule"/>
</dbReference>
<keyword evidence="3 6" id="KW-0479">Metal-binding</keyword>
<evidence type="ECO:0000259" key="8">
    <source>
        <dbReference type="Pfam" id="PF01676"/>
    </source>
</evidence>
<comment type="catalytic activity">
    <reaction evidence="6">
        <text>2-deoxy-alpha-D-ribose 1-phosphate = 2-deoxy-D-ribose 5-phosphate</text>
        <dbReference type="Rhea" id="RHEA:27658"/>
        <dbReference type="ChEBI" id="CHEBI:57259"/>
        <dbReference type="ChEBI" id="CHEBI:62877"/>
        <dbReference type="EC" id="5.4.2.7"/>
    </reaction>
</comment>
<dbReference type="AlphaFoldDB" id="A0A2U3D6R7"/>
<dbReference type="GO" id="GO:0006018">
    <property type="term" value="P:2-deoxyribose 1-phosphate catabolic process"/>
    <property type="evidence" value="ECO:0007669"/>
    <property type="project" value="UniProtKB-UniRule"/>
</dbReference>
<organism evidence="9 10">
    <name type="scientific">Sulfoacidibacillus thermotolerans</name>
    <name type="common">Acidibacillus sulfuroxidans</name>
    <dbReference type="NCBI Taxonomy" id="1765684"/>
    <lineage>
        <taxon>Bacteria</taxon>
        <taxon>Bacillati</taxon>
        <taxon>Bacillota</taxon>
        <taxon>Bacilli</taxon>
        <taxon>Bacillales</taxon>
        <taxon>Alicyclobacillaceae</taxon>
        <taxon>Sulfoacidibacillus</taxon>
    </lineage>
</organism>
<feature type="binding site" evidence="6">
    <location>
        <position position="335"/>
    </location>
    <ligand>
        <name>Mn(2+)</name>
        <dbReference type="ChEBI" id="CHEBI:29035"/>
        <label>2</label>
    </ligand>
</feature>
<dbReference type="GO" id="GO:0000287">
    <property type="term" value="F:magnesium ion binding"/>
    <property type="evidence" value="ECO:0007669"/>
    <property type="project" value="UniProtKB-UniRule"/>
</dbReference>
<dbReference type="EC" id="5.4.2.7" evidence="6 7"/>
<keyword evidence="4 6" id="KW-0464">Manganese</keyword>
<dbReference type="RefSeq" id="WP_109431220.1">
    <property type="nucleotide sequence ID" value="NZ_MPDK01000021.1"/>
</dbReference>
<comment type="pathway">
    <text evidence="6">Carbohydrate degradation; 2-deoxy-D-ribose 1-phosphate degradation; D-glyceraldehyde 3-phosphate and acetaldehyde from 2-deoxy-alpha-D-ribose 1-phosphate: step 1/2.</text>
</comment>
<dbReference type="InterPro" id="IPR017850">
    <property type="entry name" value="Alkaline_phosphatase_core_sf"/>
</dbReference>
<dbReference type="HAMAP" id="MF_00740">
    <property type="entry name" value="Phosphopentomut"/>
    <property type="match status" value="1"/>
</dbReference>
<dbReference type="PANTHER" id="PTHR21110">
    <property type="entry name" value="PHOSPHOPENTOMUTASE"/>
    <property type="match status" value="1"/>
</dbReference>
<evidence type="ECO:0000256" key="6">
    <source>
        <dbReference type="HAMAP-Rule" id="MF_00740"/>
    </source>
</evidence>
<dbReference type="Gene3D" id="3.30.70.1250">
    <property type="entry name" value="Phosphopentomutase"/>
    <property type="match status" value="1"/>
</dbReference>
<feature type="binding site" evidence="6">
    <location>
        <position position="11"/>
    </location>
    <ligand>
        <name>Mn(2+)</name>
        <dbReference type="ChEBI" id="CHEBI:29035"/>
        <label>1</label>
    </ligand>
</feature>
<evidence type="ECO:0000313" key="10">
    <source>
        <dbReference type="Proteomes" id="UP000245380"/>
    </source>
</evidence>
<dbReference type="GO" id="GO:0008973">
    <property type="term" value="F:phosphopentomutase activity"/>
    <property type="evidence" value="ECO:0007669"/>
    <property type="project" value="UniProtKB-UniRule"/>
</dbReference>
<evidence type="ECO:0000313" key="9">
    <source>
        <dbReference type="EMBL" id="PWI56975.1"/>
    </source>
</evidence>
<dbReference type="InterPro" id="IPR006124">
    <property type="entry name" value="Metalloenzyme"/>
</dbReference>
<accession>A0A2U3D6R7</accession>
<dbReference type="OrthoDB" id="9769930at2"/>
<dbReference type="GO" id="GO:0009117">
    <property type="term" value="P:nucleotide metabolic process"/>
    <property type="evidence" value="ECO:0007669"/>
    <property type="project" value="UniProtKB-UniRule"/>
</dbReference>
<evidence type="ECO:0000256" key="4">
    <source>
        <dbReference type="ARBA" id="ARBA00023211"/>
    </source>
</evidence>
<dbReference type="NCBIfam" id="TIGR01696">
    <property type="entry name" value="deoB"/>
    <property type="match status" value="1"/>
</dbReference>
<dbReference type="NCBIfam" id="NF003766">
    <property type="entry name" value="PRK05362.1"/>
    <property type="match status" value="1"/>
</dbReference>
<name>A0A2U3D6R7_SULT2</name>
<gene>
    <name evidence="6" type="primary">deoB</name>
    <name evidence="9" type="ORF">BM613_10855</name>
</gene>
<evidence type="ECO:0000256" key="7">
    <source>
        <dbReference type="NCBIfam" id="TIGR01696"/>
    </source>
</evidence>
<comment type="similarity">
    <text evidence="1 6">Belongs to the phosphopentomutase family.</text>
</comment>
<comment type="subcellular location">
    <subcellularLocation>
        <location evidence="6">Cytoplasm</location>
    </subcellularLocation>
</comment>
<dbReference type="SUPFAM" id="SSF143856">
    <property type="entry name" value="DeoB insert domain-like"/>
    <property type="match status" value="1"/>
</dbReference>
<dbReference type="InterPro" id="IPR024052">
    <property type="entry name" value="Phosphopentomutase_DeoB_cap_sf"/>
</dbReference>
<feature type="binding site" evidence="6">
    <location>
        <position position="324"/>
    </location>
    <ligand>
        <name>Mn(2+)</name>
        <dbReference type="ChEBI" id="CHEBI:29035"/>
        <label>1</label>
    </ligand>
</feature>
<dbReference type="EMBL" id="MPDK01000021">
    <property type="protein sequence ID" value="PWI56975.1"/>
    <property type="molecule type" value="Genomic_DNA"/>
</dbReference>
<comment type="cofactor">
    <cofactor evidence="6">
        <name>Mn(2+)</name>
        <dbReference type="ChEBI" id="CHEBI:29035"/>
    </cofactor>
    <text evidence="6">Binds 2 manganese ions.</text>
</comment>
<dbReference type="Gene3D" id="3.40.720.10">
    <property type="entry name" value="Alkaline Phosphatase, subunit A"/>
    <property type="match status" value="1"/>
</dbReference>
<feature type="domain" description="Metalloenzyme" evidence="8">
    <location>
        <begin position="4"/>
        <end position="374"/>
    </location>
</feature>
<evidence type="ECO:0000256" key="3">
    <source>
        <dbReference type="ARBA" id="ARBA00022723"/>
    </source>
</evidence>
<dbReference type="GO" id="GO:0006015">
    <property type="term" value="P:5-phosphoribose 1-diphosphate biosynthetic process"/>
    <property type="evidence" value="ECO:0007669"/>
    <property type="project" value="UniProtKB-UniPathway"/>
</dbReference>
<comment type="function">
    <text evidence="6">Isomerase that catalyzes the conversion of deoxy-ribose 1-phosphate (dRib-1-P) and ribose 1-phosphate (Rib-1-P) to deoxy-ribose 5-phosphate (dRib-5-P) and ribose 5-phosphate (Rib-5-P), respectively.</text>
</comment>
<keyword evidence="2 6" id="KW-0963">Cytoplasm</keyword>
<dbReference type="PANTHER" id="PTHR21110:SF0">
    <property type="entry name" value="PHOSPHOPENTOMUTASE"/>
    <property type="match status" value="1"/>
</dbReference>
<dbReference type="PIRSF" id="PIRSF001491">
    <property type="entry name" value="Ppentomutase"/>
    <property type="match status" value="1"/>
</dbReference>
<dbReference type="GO" id="GO:0030145">
    <property type="term" value="F:manganese ion binding"/>
    <property type="evidence" value="ECO:0007669"/>
    <property type="project" value="UniProtKB-UniRule"/>
</dbReference>
<keyword evidence="10" id="KW-1185">Reference proteome</keyword>
<dbReference type="SUPFAM" id="SSF53649">
    <property type="entry name" value="Alkaline phosphatase-like"/>
    <property type="match status" value="1"/>
</dbReference>
<feature type="binding site" evidence="6">
    <location>
        <position position="282"/>
    </location>
    <ligand>
        <name>Mn(2+)</name>
        <dbReference type="ChEBI" id="CHEBI:29035"/>
        <label>2</label>
    </ligand>
</feature>